<keyword evidence="2" id="KW-1185">Reference proteome</keyword>
<dbReference type="EMBL" id="CBTN010000025">
    <property type="protein sequence ID" value="CDH54730.1"/>
    <property type="molecule type" value="Genomic_DNA"/>
</dbReference>
<reference evidence="1" key="1">
    <citation type="submission" date="2013-08" db="EMBL/GenBank/DDBJ databases">
        <title>Gene expansion shapes genome architecture in the human pathogen Lichtheimia corymbifera: an evolutionary genomics analysis in the ancient terrestrial Mucorales (Mucoromycotina).</title>
        <authorList>
            <person name="Schwartze V.U."/>
            <person name="Winter S."/>
            <person name="Shelest E."/>
            <person name="Marcet-Houben M."/>
            <person name="Horn F."/>
            <person name="Wehner S."/>
            <person name="Hoffmann K."/>
            <person name="Riege K."/>
            <person name="Sammeth M."/>
            <person name="Nowrousian M."/>
            <person name="Valiante V."/>
            <person name="Linde J."/>
            <person name="Jacobsen I.D."/>
            <person name="Marz M."/>
            <person name="Brakhage A.A."/>
            <person name="Gabaldon T."/>
            <person name="Bocker S."/>
            <person name="Voigt K."/>
        </authorList>
    </citation>
    <scope>NUCLEOTIDE SEQUENCE [LARGE SCALE GENOMIC DNA]</scope>
    <source>
        <strain evidence="1">FSU 9682</strain>
    </source>
</reference>
<comment type="caution">
    <text evidence="1">The sequence shown here is derived from an EMBL/GenBank/DDBJ whole genome shotgun (WGS) entry which is preliminary data.</text>
</comment>
<dbReference type="Proteomes" id="UP000027586">
    <property type="component" value="Unassembled WGS sequence"/>
</dbReference>
<gene>
    <name evidence="1" type="ORF">LCOR_05948.1</name>
</gene>
<name>A0A068RY99_9FUNG</name>
<protein>
    <submittedName>
        <fullName evidence="1">Uncharacterized protein</fullName>
    </submittedName>
</protein>
<dbReference type="VEuPathDB" id="FungiDB:LCOR_05948.1"/>
<evidence type="ECO:0000313" key="2">
    <source>
        <dbReference type="Proteomes" id="UP000027586"/>
    </source>
</evidence>
<accession>A0A068RY99</accession>
<evidence type="ECO:0000313" key="1">
    <source>
        <dbReference type="EMBL" id="CDH54730.1"/>
    </source>
</evidence>
<dbReference type="AlphaFoldDB" id="A0A068RY99"/>
<organism evidence="1 2">
    <name type="scientific">Lichtheimia corymbifera JMRC:FSU:9682</name>
    <dbReference type="NCBI Taxonomy" id="1263082"/>
    <lineage>
        <taxon>Eukaryota</taxon>
        <taxon>Fungi</taxon>
        <taxon>Fungi incertae sedis</taxon>
        <taxon>Mucoromycota</taxon>
        <taxon>Mucoromycotina</taxon>
        <taxon>Mucoromycetes</taxon>
        <taxon>Mucorales</taxon>
        <taxon>Lichtheimiaceae</taxon>
        <taxon>Lichtheimia</taxon>
    </lineage>
</organism>
<sequence length="115" mass="12866">MDRHQKWSTSTLCIEDQVIWLSPFLRTLTIIQLGDTSSAISYQHTAYDAQKARSLPNAITPRVLGYDVHYAEYSDCYSGKWSRIMIMGLDLSSAAIMSLCGKFLGSNKDTVANQP</sequence>
<proteinExistence type="predicted"/>